<organism evidence="1 2">
    <name type="scientific">Branchiostoma belcheri</name>
    <name type="common">Amphioxus</name>
    <dbReference type="NCBI Taxonomy" id="7741"/>
    <lineage>
        <taxon>Eukaryota</taxon>
        <taxon>Metazoa</taxon>
        <taxon>Chordata</taxon>
        <taxon>Cephalochordata</taxon>
        <taxon>Leptocardii</taxon>
        <taxon>Amphioxiformes</taxon>
        <taxon>Branchiostomatidae</taxon>
        <taxon>Branchiostoma</taxon>
    </lineage>
</organism>
<sequence>MLLDLRYNRIQAIDEASLQCPTPKGIVRTIGDRRTFRCEIYWEEGPPQIQWTLPNNTSLLITSVSFQEERIVYFGDLNFTTSFYLNPEGFTCCNFTALNDSRLKNNTFNFVGKTVSSLTVSPIVLQTWNGELVSCSSLFGNITAHFNVTVFSPSLNTGPNVISTISSTTNSQKETQRTNNNSIIHILDAEVNTNVTINYWDLVIATLLSSSVVALSCFLIAALRKGKFKLWRVNPDSCDVQDQQNPDPFSQHTYETVRDEDQYEVVPDSQVEADDAITPYGQSAIAGAYRMDTPMAATARTSHVTKHRRVDTPCVMRKRSQGRVPRDDKGADVAESSYNLEASRRANVGVGTRGVQDQEGTSKAYSNAEIHDVQVNNGRSDRDLTNANDSYQTSITAEDDVDLFRESARTTWL</sequence>
<proteinExistence type="predicted"/>
<gene>
    <name evidence="2" type="primary">LOC109477737</name>
</gene>
<dbReference type="RefSeq" id="XP_019634641.1">
    <property type="nucleotide sequence ID" value="XM_019779082.1"/>
</dbReference>
<keyword evidence="1" id="KW-1185">Reference proteome</keyword>
<evidence type="ECO:0000313" key="1">
    <source>
        <dbReference type="Proteomes" id="UP000515135"/>
    </source>
</evidence>
<dbReference type="AlphaFoldDB" id="A0A6P4ZYG6"/>
<reference evidence="2" key="1">
    <citation type="submission" date="2025-08" db="UniProtKB">
        <authorList>
            <consortium name="RefSeq"/>
        </authorList>
    </citation>
    <scope>IDENTIFICATION</scope>
    <source>
        <tissue evidence="2">Gonad</tissue>
    </source>
</reference>
<dbReference type="GeneID" id="109477737"/>
<accession>A0A6P4ZYG6</accession>
<name>A0A6P4ZYG6_BRABE</name>
<dbReference type="Proteomes" id="UP000515135">
    <property type="component" value="Unplaced"/>
</dbReference>
<protein>
    <submittedName>
        <fullName evidence="2">Uncharacterized protein LOC109477737</fullName>
    </submittedName>
</protein>
<evidence type="ECO:0000313" key="2">
    <source>
        <dbReference type="RefSeq" id="XP_019634641.1"/>
    </source>
</evidence>
<dbReference type="KEGG" id="bbel:109477737"/>